<evidence type="ECO:0000256" key="6">
    <source>
        <dbReference type="ARBA" id="ARBA00048348"/>
    </source>
</evidence>
<comment type="similarity">
    <text evidence="1">Belongs to the alpha-carbonic anhydrase family.</text>
</comment>
<name>A0A7D6Z090_9NOCA</name>
<keyword evidence="3" id="KW-0479">Metal-binding</keyword>
<dbReference type="EC" id="4.2.1.1" evidence="2"/>
<dbReference type="KEGG" id="nhu:H0264_28640"/>
<dbReference type="InterPro" id="IPR023561">
    <property type="entry name" value="Carbonic_anhydrase_a-class"/>
</dbReference>
<gene>
    <name evidence="9" type="ORF">H0264_28640</name>
</gene>
<evidence type="ECO:0000256" key="4">
    <source>
        <dbReference type="ARBA" id="ARBA00022833"/>
    </source>
</evidence>
<comment type="catalytic activity">
    <reaction evidence="6">
        <text>hydrogencarbonate + H(+) = CO2 + H2O</text>
        <dbReference type="Rhea" id="RHEA:10748"/>
        <dbReference type="ChEBI" id="CHEBI:15377"/>
        <dbReference type="ChEBI" id="CHEBI:15378"/>
        <dbReference type="ChEBI" id="CHEBI:16526"/>
        <dbReference type="ChEBI" id="CHEBI:17544"/>
        <dbReference type="EC" id="4.2.1.1"/>
    </reaction>
</comment>
<dbReference type="PANTHER" id="PTHR18952:SF265">
    <property type="entry name" value="CARBONIC ANHYDRASE"/>
    <property type="match status" value="1"/>
</dbReference>
<dbReference type="InterPro" id="IPR001148">
    <property type="entry name" value="CA_dom"/>
</dbReference>
<evidence type="ECO:0000256" key="3">
    <source>
        <dbReference type="ARBA" id="ARBA00022723"/>
    </source>
</evidence>
<proteinExistence type="inferred from homology"/>
<keyword evidence="4" id="KW-0862">Zinc</keyword>
<organism evidence="9 10">
    <name type="scientific">Nocardia huaxiensis</name>
    <dbReference type="NCBI Taxonomy" id="2755382"/>
    <lineage>
        <taxon>Bacteria</taxon>
        <taxon>Bacillati</taxon>
        <taxon>Actinomycetota</taxon>
        <taxon>Actinomycetes</taxon>
        <taxon>Mycobacteriales</taxon>
        <taxon>Nocardiaceae</taxon>
        <taxon>Nocardia</taxon>
    </lineage>
</organism>
<evidence type="ECO:0000313" key="10">
    <source>
        <dbReference type="Proteomes" id="UP000515512"/>
    </source>
</evidence>
<dbReference type="SUPFAM" id="SSF51069">
    <property type="entry name" value="Carbonic anhydrase"/>
    <property type="match status" value="1"/>
</dbReference>
<sequence length="261" mass="27746">MGRRTFGLTVLAVMAAAVGTRSANSPVPVSDSHHLWGYLGAEGPEHWGELDPAYGVCDTGQAQSPIDLPGHPEFSGDDITIEYAAPLHSVDVVNNGHTLQAAVAAGTGNRLVIGGVPFELAQYHFHLPSEHTVDGQQTSMELHLVHKNAQGGLAVLGVLLQETAGASIFRPVLIGGPDRIDGTRTVPGPIDLRDYLPKDLGQYQYEGSLTTPPCSEGVAWTVLRTPMPVGIDEAARFRTLFGADNRPTQPVNGRTVVPTEH</sequence>
<evidence type="ECO:0000256" key="7">
    <source>
        <dbReference type="SAM" id="SignalP"/>
    </source>
</evidence>
<dbReference type="EMBL" id="CP059399">
    <property type="protein sequence ID" value="QLY29226.1"/>
    <property type="molecule type" value="Genomic_DNA"/>
</dbReference>
<reference evidence="9 10" key="1">
    <citation type="submission" date="2020-07" db="EMBL/GenBank/DDBJ databases">
        <authorList>
            <person name="Zhuang K."/>
            <person name="Ran Y."/>
        </authorList>
    </citation>
    <scope>NUCLEOTIDE SEQUENCE [LARGE SCALE GENOMIC DNA]</scope>
    <source>
        <strain evidence="9 10">WCH-YHL-001</strain>
    </source>
</reference>
<dbReference type="CDD" id="cd03124">
    <property type="entry name" value="alpha_CA_prokaryotic_like"/>
    <property type="match status" value="1"/>
</dbReference>
<dbReference type="AlphaFoldDB" id="A0A7D6Z090"/>
<dbReference type="InterPro" id="IPR041891">
    <property type="entry name" value="Alpha_CA_prokaryot-like"/>
</dbReference>
<dbReference type="PANTHER" id="PTHR18952">
    <property type="entry name" value="CARBONIC ANHYDRASE"/>
    <property type="match status" value="1"/>
</dbReference>
<keyword evidence="10" id="KW-1185">Reference proteome</keyword>
<accession>A0A7D6Z090</accession>
<dbReference type="InterPro" id="IPR036398">
    <property type="entry name" value="CA_dom_sf"/>
</dbReference>
<feature type="chain" id="PRO_5028094301" description="carbonic anhydrase" evidence="7">
    <location>
        <begin position="24"/>
        <end position="261"/>
    </location>
</feature>
<feature type="signal peptide" evidence="7">
    <location>
        <begin position="1"/>
        <end position="23"/>
    </location>
</feature>
<evidence type="ECO:0000256" key="5">
    <source>
        <dbReference type="ARBA" id="ARBA00023239"/>
    </source>
</evidence>
<keyword evidence="7" id="KW-0732">Signal</keyword>
<evidence type="ECO:0000256" key="2">
    <source>
        <dbReference type="ARBA" id="ARBA00012925"/>
    </source>
</evidence>
<feature type="domain" description="Alpha-carbonic anhydrase" evidence="8">
    <location>
        <begin position="34"/>
        <end position="261"/>
    </location>
</feature>
<dbReference type="GO" id="GO:0008270">
    <property type="term" value="F:zinc ion binding"/>
    <property type="evidence" value="ECO:0007669"/>
    <property type="project" value="InterPro"/>
</dbReference>
<dbReference type="Gene3D" id="3.10.200.10">
    <property type="entry name" value="Alpha carbonic anhydrase"/>
    <property type="match status" value="1"/>
</dbReference>
<dbReference type="Proteomes" id="UP000515512">
    <property type="component" value="Chromosome"/>
</dbReference>
<dbReference type="GO" id="GO:0004089">
    <property type="term" value="F:carbonate dehydratase activity"/>
    <property type="evidence" value="ECO:0007669"/>
    <property type="project" value="UniProtKB-EC"/>
</dbReference>
<evidence type="ECO:0000256" key="1">
    <source>
        <dbReference type="ARBA" id="ARBA00010718"/>
    </source>
</evidence>
<dbReference type="PROSITE" id="PS51144">
    <property type="entry name" value="ALPHA_CA_2"/>
    <property type="match status" value="1"/>
</dbReference>
<keyword evidence="5" id="KW-0456">Lyase</keyword>
<protein>
    <recommendedName>
        <fullName evidence="2">carbonic anhydrase</fullName>
        <ecNumber evidence="2">4.2.1.1</ecNumber>
    </recommendedName>
</protein>
<dbReference type="SMART" id="SM01057">
    <property type="entry name" value="Carb_anhydrase"/>
    <property type="match status" value="1"/>
</dbReference>
<evidence type="ECO:0000313" key="9">
    <source>
        <dbReference type="EMBL" id="QLY29226.1"/>
    </source>
</evidence>
<dbReference type="Pfam" id="PF00194">
    <property type="entry name" value="Carb_anhydrase"/>
    <property type="match status" value="1"/>
</dbReference>
<evidence type="ECO:0000259" key="8">
    <source>
        <dbReference type="PROSITE" id="PS51144"/>
    </source>
</evidence>